<dbReference type="Proteomes" id="UP001642409">
    <property type="component" value="Unassembled WGS sequence"/>
</dbReference>
<evidence type="ECO:0000313" key="2">
    <source>
        <dbReference type="EMBL" id="CAL5993557.1"/>
    </source>
</evidence>
<evidence type="ECO:0000313" key="3">
    <source>
        <dbReference type="Proteomes" id="UP001642409"/>
    </source>
</evidence>
<name>A0AA86PX03_9EUKA</name>
<proteinExistence type="predicted"/>
<organism evidence="1">
    <name type="scientific">Hexamita inflata</name>
    <dbReference type="NCBI Taxonomy" id="28002"/>
    <lineage>
        <taxon>Eukaryota</taxon>
        <taxon>Metamonada</taxon>
        <taxon>Diplomonadida</taxon>
        <taxon>Hexamitidae</taxon>
        <taxon>Hexamitinae</taxon>
        <taxon>Hexamita</taxon>
    </lineage>
</organism>
<accession>A0AA86PX03</accession>
<gene>
    <name evidence="2" type="ORF">HINF_LOCUS13124</name>
    <name evidence="1" type="ORF">HINF_LOCUS29634</name>
</gene>
<dbReference type="AlphaFoldDB" id="A0AA86PX03"/>
<evidence type="ECO:0000313" key="1">
    <source>
        <dbReference type="EMBL" id="CAI9941989.1"/>
    </source>
</evidence>
<keyword evidence="3" id="KW-1185">Reference proteome</keyword>
<sequence>MSFEETLNTLRKQIKNKQNAQEMKQTIENFTRLPQAADVCTRLLQAPAVQNSILTQAMSQLDSDVPLNHQAAIQILSELPMATLDTSKILSSYAGSLGPLCDFVQKLVQMELSEEQKTLILSALQSASKKPADISAKTLFESLLYILILPSPQLLQNLDLPAPVMRSVKMKLSKKTSIIFDNVVPEIEVQTSYFTFEKQLPEKSTSSAQEFSILFNFKNGFSILQTGQLLNCISDSSDKNLLLKKMMSEQNNSNLNLVLKILFREVNKLTQINAETVQNVLKMIKEAVSHQKFDFQATLNCQLDEFNKLDAENALDVHKMLSIKDQDSLIKKQLLMLYQLFNSLLIQKQIQFTTENLQLLFEIHQQLIILSIETIKPACELAFSLESEIEYCGPVSQFTSWLFKYPFDLLQLTRDQFLLPFKMNKKSQIAFSYFESIVLETSKFKNIVNAQDILLCSCAFAFNITASQTGTKFQQLTTEQVDQFLKAPNTEYQSTINAIRVFSTAPDIHNSNQTKFNSYLGFFKSILQLLELKYMPYQQLLMGWFMDYSRTNTGPIQYALFQACAGQDFVNINNYILKGSKNQKQLVELFGRLTEAQIVSQADQNADFQTLDSTVEQQVFFETLNLKKLPDFEKVDFYRRINIYSQLIDQEANFDLLVSQFVSHFKLVKQFNIKPELLQQYVQWITKFQGVNPLYVKIQYIELLEVLASDYFCKIFDYSSQFSIAQNASEIATNFYQGQINEEYLNKLDKILILTVFKDLMKNTQHIQLQKDILTQTSNVCMQMKNNQGILHIIVELLDALCSSNNFLLKKIQIKDVAEAISDFLELGPKYTQQYLDASEDNIRSQIAFNFKNYLAEVFRLTEFLSFVPEILVLIGMKQVTCLKSANDLQKTALGSVLEILLRSEVFQACFIKNEQQPILFETFAVLQGAVFQANTEKSLQLIQKLVQLNKSHQAVLDLTCQIVSGLNTAEPKQVQPYLSLLNELAPQVSDVIFHQKICDFLFKIELEHVESRVIKEQLLENIILLQDSVSQVSNIKRMILQTFPMQLRVNQMRLLIITRLSFNFVEHLEKELFDLFQRLNGGTVFRIISSQFLFEHWKIESKKKLANANLQFHTYQLAEQAVFNDFGAEGQPELLFDFSGDYWCYKPDFANYKCDMVGDEKTLKKRLYEIVLQKLKEINDVENDMFINTQYLKYLEMQPSEQRTIFTNFFYTYKTERKYLKKVFKITCEKLIREPERLTEYLNAIAEEFKFE</sequence>
<dbReference type="EMBL" id="CATOUU010000697">
    <property type="protein sequence ID" value="CAI9941989.1"/>
    <property type="molecule type" value="Genomic_DNA"/>
</dbReference>
<dbReference type="EMBL" id="CAXDID020000030">
    <property type="protein sequence ID" value="CAL5993557.1"/>
    <property type="molecule type" value="Genomic_DNA"/>
</dbReference>
<reference evidence="2 3" key="2">
    <citation type="submission" date="2024-07" db="EMBL/GenBank/DDBJ databases">
        <authorList>
            <person name="Akdeniz Z."/>
        </authorList>
    </citation>
    <scope>NUCLEOTIDE SEQUENCE [LARGE SCALE GENOMIC DNA]</scope>
</reference>
<comment type="caution">
    <text evidence="1">The sequence shown here is derived from an EMBL/GenBank/DDBJ whole genome shotgun (WGS) entry which is preliminary data.</text>
</comment>
<protein>
    <submittedName>
        <fullName evidence="1">Uncharacterized protein</fullName>
    </submittedName>
</protein>
<reference evidence="1" key="1">
    <citation type="submission" date="2023-06" db="EMBL/GenBank/DDBJ databases">
        <authorList>
            <person name="Kurt Z."/>
        </authorList>
    </citation>
    <scope>NUCLEOTIDE SEQUENCE</scope>
</reference>